<feature type="compositionally biased region" description="Low complexity" evidence="1">
    <location>
        <begin position="767"/>
        <end position="778"/>
    </location>
</feature>
<name>A0ABN2SXU5_9ACTN</name>
<feature type="domain" description="DNA primase/polymerase bifunctional N-terminal" evidence="2">
    <location>
        <begin position="18"/>
        <end position="178"/>
    </location>
</feature>
<reference evidence="3 4" key="1">
    <citation type="journal article" date="2019" name="Int. J. Syst. Evol. Microbiol.">
        <title>The Global Catalogue of Microorganisms (GCM) 10K type strain sequencing project: providing services to taxonomists for standard genome sequencing and annotation.</title>
        <authorList>
            <consortium name="The Broad Institute Genomics Platform"/>
            <consortium name="The Broad Institute Genome Sequencing Center for Infectious Disease"/>
            <person name="Wu L."/>
            <person name="Ma J."/>
        </authorList>
    </citation>
    <scope>NUCLEOTIDE SEQUENCE [LARGE SCALE GENOMIC DNA]</scope>
    <source>
        <strain evidence="3 4">JCM 15313</strain>
    </source>
</reference>
<dbReference type="RefSeq" id="WP_344161649.1">
    <property type="nucleotide sequence ID" value="NZ_BAAAPC010000007.1"/>
</dbReference>
<dbReference type="InterPro" id="IPR015330">
    <property type="entry name" value="DNA_primase/pol_bifunc_N"/>
</dbReference>
<dbReference type="SUPFAM" id="SSF52540">
    <property type="entry name" value="P-loop containing nucleoside triphosphate hydrolases"/>
    <property type="match status" value="1"/>
</dbReference>
<evidence type="ECO:0000313" key="4">
    <source>
        <dbReference type="Proteomes" id="UP001501585"/>
    </source>
</evidence>
<evidence type="ECO:0000256" key="1">
    <source>
        <dbReference type="SAM" id="MobiDB-lite"/>
    </source>
</evidence>
<feature type="region of interest" description="Disordered" evidence="1">
    <location>
        <begin position="742"/>
        <end position="811"/>
    </location>
</feature>
<feature type="compositionally biased region" description="Polar residues" evidence="1">
    <location>
        <begin position="757"/>
        <end position="766"/>
    </location>
</feature>
<evidence type="ECO:0000313" key="3">
    <source>
        <dbReference type="EMBL" id="GAA1994235.1"/>
    </source>
</evidence>
<dbReference type="Pfam" id="PF13481">
    <property type="entry name" value="AAA_25"/>
    <property type="match status" value="1"/>
</dbReference>
<comment type="caution">
    <text evidence="3">The sequence shown here is derived from an EMBL/GenBank/DDBJ whole genome shotgun (WGS) entry which is preliminary data.</text>
</comment>
<evidence type="ECO:0000259" key="2">
    <source>
        <dbReference type="SMART" id="SM00943"/>
    </source>
</evidence>
<sequence length="859" mass="92206">MSLTVPDINPDAGTIAAALAYAECGWYVLPVDPGTKHPGSVVGKGWPAKSSRDPEVIADWFLLDGHALALHVGRSGGIVFDVDRPDAAPQALTDAAKQHVAPFQSTREDAPGRGHYVFAAPPGRTLGNGAGRLGRDWGEVRGRNGIIIVEPSVHAKASEGGRYAWTRTGPVPTLPDQVAELLPDATESADAATDTEVARFLDAHTSAERPGLLRALVSRFTADIAAGRSRHESMLLPCVNAMREARAGMYPAMDAAEALRAVFVHTMTRPHDGSSRTLTPAAAETEYAGILAWAIGQATDATPDELDAVAQGADERAPDPATAISDLIPPPTSNGTGAEGTLATVHPLTPDQHADAEEARRLAHERRVAEEVERLEVREEARRRVRARQRPTDAPHLVALDEFLSVDDPPQRYRLHDLWPLGGRVMLAAQFKAGKTTLVGNLLRSLTDGDAFLGRFGVEPLADGRRVVVIDDELDERMIRAWLRDQNITRTGRAAVLSLRGKLASFDILDPHTRSRWADALRDAGAEVVVLDCLAPLLDALGLSEDKEAGQLLVAFDELLDEAGVSEAVVVHHMGHSGERTRGASRLRDWPDVEWRLVREKGDDGETDPAAPRYFSAYGRDVEIPESALTFDPENRRLTLSGGSRAGVRLRGAREAIVELLTARPGLSGRAIEVELADEFKQKDIRSALKGAVSEGQIHTAPGPRRSTLHSVNQHWPNETHGVLPAKTQCVSASGEIGLEQSSANPVRHTPNALKPQVTQPVRQCVTSASTQSEASASVRPPKGGTHTDALTRPDPRPADAPNPEPAPLGHANRADRIVVIDGRILTLDGAILTRHGDELVDTTTGEVRGHVSDLPEGA</sequence>
<dbReference type="CDD" id="cd04859">
    <property type="entry name" value="Prim_Pol"/>
    <property type="match status" value="1"/>
</dbReference>
<gene>
    <name evidence="3" type="ORF">GCM10009799_20410</name>
</gene>
<dbReference type="SMART" id="SM00943">
    <property type="entry name" value="Prim-Pol"/>
    <property type="match status" value="1"/>
</dbReference>
<keyword evidence="4" id="KW-1185">Reference proteome</keyword>
<dbReference type="Gene3D" id="3.40.50.300">
    <property type="entry name" value="P-loop containing nucleotide triphosphate hydrolases"/>
    <property type="match status" value="1"/>
</dbReference>
<dbReference type="InterPro" id="IPR027417">
    <property type="entry name" value="P-loop_NTPase"/>
</dbReference>
<dbReference type="EMBL" id="BAAAPC010000007">
    <property type="protein sequence ID" value="GAA1994235.1"/>
    <property type="molecule type" value="Genomic_DNA"/>
</dbReference>
<dbReference type="SUPFAM" id="SSF56747">
    <property type="entry name" value="Prim-pol domain"/>
    <property type="match status" value="1"/>
</dbReference>
<proteinExistence type="predicted"/>
<dbReference type="Proteomes" id="UP001501585">
    <property type="component" value="Unassembled WGS sequence"/>
</dbReference>
<protein>
    <recommendedName>
        <fullName evidence="2">DNA primase/polymerase bifunctional N-terminal domain-containing protein</fullName>
    </recommendedName>
</protein>
<dbReference type="Pfam" id="PF09250">
    <property type="entry name" value="Prim-Pol"/>
    <property type="match status" value="1"/>
</dbReference>
<organism evidence="3 4">
    <name type="scientific">Nocardiopsis rhodophaea</name>
    <dbReference type="NCBI Taxonomy" id="280238"/>
    <lineage>
        <taxon>Bacteria</taxon>
        <taxon>Bacillati</taxon>
        <taxon>Actinomycetota</taxon>
        <taxon>Actinomycetes</taxon>
        <taxon>Streptosporangiales</taxon>
        <taxon>Nocardiopsidaceae</taxon>
        <taxon>Nocardiopsis</taxon>
    </lineage>
</organism>
<accession>A0ABN2SXU5</accession>